<dbReference type="PANTHER" id="PTHR47966:SF65">
    <property type="entry name" value="ASPARTIC-TYPE ENDOPEPTIDASE"/>
    <property type="match status" value="1"/>
</dbReference>
<name>A0A2T2NYA6_CORCC</name>
<protein>
    <submittedName>
        <fullName evidence="5">Acid protease</fullName>
    </submittedName>
</protein>
<evidence type="ECO:0000259" key="4">
    <source>
        <dbReference type="PROSITE" id="PS51767"/>
    </source>
</evidence>
<keyword evidence="5" id="KW-0378">Hydrolase</keyword>
<evidence type="ECO:0000256" key="1">
    <source>
        <dbReference type="ARBA" id="ARBA00007447"/>
    </source>
</evidence>
<keyword evidence="6" id="KW-1185">Reference proteome</keyword>
<evidence type="ECO:0000256" key="2">
    <source>
        <dbReference type="PIRSR" id="PIRSR601461-1"/>
    </source>
</evidence>
<feature type="region of interest" description="Disordered" evidence="3">
    <location>
        <begin position="367"/>
        <end position="410"/>
    </location>
</feature>
<dbReference type="SUPFAM" id="SSF50630">
    <property type="entry name" value="Acid proteases"/>
    <property type="match status" value="1"/>
</dbReference>
<dbReference type="Pfam" id="PF00026">
    <property type="entry name" value="Asp"/>
    <property type="match status" value="1"/>
</dbReference>
<feature type="active site" evidence="2">
    <location>
        <position position="284"/>
    </location>
</feature>
<dbReference type="AlphaFoldDB" id="A0A2T2NYA6"/>
<evidence type="ECO:0000313" key="5">
    <source>
        <dbReference type="EMBL" id="PSN70349.1"/>
    </source>
</evidence>
<evidence type="ECO:0000313" key="6">
    <source>
        <dbReference type="Proteomes" id="UP000240883"/>
    </source>
</evidence>
<dbReference type="PROSITE" id="PS51767">
    <property type="entry name" value="PEPTIDASE_A1"/>
    <property type="match status" value="1"/>
</dbReference>
<dbReference type="EMBL" id="KZ678132">
    <property type="protein sequence ID" value="PSN70349.1"/>
    <property type="molecule type" value="Genomic_DNA"/>
</dbReference>
<sequence>MFIPRYSFEYYIISVLLGSHGHDVLAQQQQQQNIFQVPMNIFQSQPDGFFQPIMEVGAGTPPQISRAIFDTGSSDFITPETEGSLCQSDRGMCGQNSYFTSGSFSIDQSSSAIITQTQLDTSFANGQAFQGAFVQETLKVGNQSVPQVQFGLMQQGDITPAGQLFPVLGVGPISGEANALKDGTIYDNLPAQMRKSGMINANLYGVYMNDFRNGNGSVTFGGVDMAKFTGQLQEAPIMPDDSGEISGFVTDFSSIKLSSNENASTSPETIDLTPQDGLPPVLLDTGNPLISIPEASARSLANELGITYDAQNGFGSIPCSIGAQGETIDFAFNGGQAKISVPMEMMLIPASSVGLPGGPAENFTQGATNAASRSKSRGVIRSRHSYRSRKRTHYRRQARDTARPSRISTRQNAGAGDCFLAMDTSPADLASIGAPFFQAAYFVFDMEASRMLMAQAVVNATESNMQPLPS</sequence>
<reference evidence="5 6" key="1">
    <citation type="journal article" date="2018" name="Front. Microbiol.">
        <title>Genome-Wide Analysis of Corynespora cassiicola Leaf Fall Disease Putative Effectors.</title>
        <authorList>
            <person name="Lopez D."/>
            <person name="Ribeiro S."/>
            <person name="Label P."/>
            <person name="Fumanal B."/>
            <person name="Venisse J.S."/>
            <person name="Kohler A."/>
            <person name="de Oliveira R.R."/>
            <person name="Labutti K."/>
            <person name="Lipzen A."/>
            <person name="Lail K."/>
            <person name="Bauer D."/>
            <person name="Ohm R.A."/>
            <person name="Barry K.W."/>
            <person name="Spatafora J."/>
            <person name="Grigoriev I.V."/>
            <person name="Martin F.M."/>
            <person name="Pujade-Renaud V."/>
        </authorList>
    </citation>
    <scope>NUCLEOTIDE SEQUENCE [LARGE SCALE GENOMIC DNA]</scope>
    <source>
        <strain evidence="5 6">Philippines</strain>
    </source>
</reference>
<dbReference type="PRINTS" id="PR00792">
    <property type="entry name" value="PEPSIN"/>
</dbReference>
<evidence type="ECO:0000256" key="3">
    <source>
        <dbReference type="SAM" id="MobiDB-lite"/>
    </source>
</evidence>
<dbReference type="Gene3D" id="2.40.70.10">
    <property type="entry name" value="Acid Proteases"/>
    <property type="match status" value="2"/>
</dbReference>
<comment type="similarity">
    <text evidence="1">Belongs to the peptidase A1 family.</text>
</comment>
<feature type="active site" evidence="2">
    <location>
        <position position="70"/>
    </location>
</feature>
<dbReference type="PANTHER" id="PTHR47966">
    <property type="entry name" value="BETA-SITE APP-CLEAVING ENZYME, ISOFORM A-RELATED"/>
    <property type="match status" value="1"/>
</dbReference>
<feature type="compositionally biased region" description="Basic residues" evidence="3">
    <location>
        <begin position="374"/>
        <end position="396"/>
    </location>
</feature>
<dbReference type="InterPro" id="IPR033121">
    <property type="entry name" value="PEPTIDASE_A1"/>
</dbReference>
<dbReference type="OrthoDB" id="771136at2759"/>
<dbReference type="InterPro" id="IPR021109">
    <property type="entry name" value="Peptidase_aspartic_dom_sf"/>
</dbReference>
<dbReference type="Proteomes" id="UP000240883">
    <property type="component" value="Unassembled WGS sequence"/>
</dbReference>
<organism evidence="5 6">
    <name type="scientific">Corynespora cassiicola Philippines</name>
    <dbReference type="NCBI Taxonomy" id="1448308"/>
    <lineage>
        <taxon>Eukaryota</taxon>
        <taxon>Fungi</taxon>
        <taxon>Dikarya</taxon>
        <taxon>Ascomycota</taxon>
        <taxon>Pezizomycotina</taxon>
        <taxon>Dothideomycetes</taxon>
        <taxon>Pleosporomycetidae</taxon>
        <taxon>Pleosporales</taxon>
        <taxon>Corynesporascaceae</taxon>
        <taxon>Corynespora</taxon>
    </lineage>
</organism>
<gene>
    <name evidence="5" type="ORF">BS50DRAFT_585784</name>
</gene>
<dbReference type="GO" id="GO:0004190">
    <property type="term" value="F:aspartic-type endopeptidase activity"/>
    <property type="evidence" value="ECO:0007669"/>
    <property type="project" value="InterPro"/>
</dbReference>
<dbReference type="GO" id="GO:0006508">
    <property type="term" value="P:proteolysis"/>
    <property type="evidence" value="ECO:0007669"/>
    <property type="project" value="UniProtKB-KW"/>
</dbReference>
<accession>A0A2T2NYA6</accession>
<dbReference type="STRING" id="1448308.A0A2T2NYA6"/>
<proteinExistence type="inferred from homology"/>
<keyword evidence="5" id="KW-0645">Protease</keyword>
<feature type="domain" description="Peptidase A1" evidence="4">
    <location>
        <begin position="52"/>
        <end position="454"/>
    </location>
</feature>
<dbReference type="InterPro" id="IPR001461">
    <property type="entry name" value="Aspartic_peptidase_A1"/>
</dbReference>